<comment type="caution">
    <text evidence="1">The sequence shown here is derived from an EMBL/GenBank/DDBJ whole genome shotgun (WGS) entry which is preliminary data.</text>
</comment>
<organism evidence="1 2">
    <name type="scientific">Perkinsus olseni</name>
    <name type="common">Perkinsus atlanticus</name>
    <dbReference type="NCBI Taxonomy" id="32597"/>
    <lineage>
        <taxon>Eukaryota</taxon>
        <taxon>Sar</taxon>
        <taxon>Alveolata</taxon>
        <taxon>Perkinsozoa</taxon>
        <taxon>Perkinsea</taxon>
        <taxon>Perkinsida</taxon>
        <taxon>Perkinsidae</taxon>
        <taxon>Perkinsus</taxon>
    </lineage>
</organism>
<dbReference type="Proteomes" id="UP000574390">
    <property type="component" value="Unassembled WGS sequence"/>
</dbReference>
<evidence type="ECO:0000313" key="1">
    <source>
        <dbReference type="EMBL" id="KAF4702880.1"/>
    </source>
</evidence>
<feature type="non-terminal residue" evidence="1">
    <location>
        <position position="197"/>
    </location>
</feature>
<name>A0A7J6Q5H9_PEROL</name>
<proteinExistence type="predicted"/>
<protein>
    <submittedName>
        <fullName evidence="1">Uncharacterized protein</fullName>
    </submittedName>
</protein>
<reference evidence="1 2" key="1">
    <citation type="submission" date="2020-04" db="EMBL/GenBank/DDBJ databases">
        <title>Perkinsus olseni comparative genomics.</title>
        <authorList>
            <person name="Bogema D.R."/>
        </authorList>
    </citation>
    <scope>NUCLEOTIDE SEQUENCE [LARGE SCALE GENOMIC DNA]</scope>
    <source>
        <strain evidence="1">ATCC PRA-205</strain>
    </source>
</reference>
<evidence type="ECO:0000313" key="2">
    <source>
        <dbReference type="Proteomes" id="UP000574390"/>
    </source>
</evidence>
<sequence>RLMANVVNAARSYRPVHGGYATPMEPTRGGLLDGLQRDVMMPPRGGPSGAMGSCYNFRRDEVPMVGRSGLPCKRARDEEKTVEVQSIGESTSKVMRTDPPDDVQFYCVDVDRLAGIGIYSYVRAVGATLRVGSAHAPLHEIPNRLAFGPTNDVMEEARSNFSAVSAFRVHQRGGYQRSVARGCGSACMKQEITQGVF</sequence>
<dbReference type="EMBL" id="JABANM010032471">
    <property type="protein sequence ID" value="KAF4702880.1"/>
    <property type="molecule type" value="Genomic_DNA"/>
</dbReference>
<accession>A0A7J6Q5H9</accession>
<gene>
    <name evidence="1" type="ORF">FOZ62_028475</name>
</gene>
<dbReference type="AlphaFoldDB" id="A0A7J6Q5H9"/>